<feature type="compositionally biased region" description="Acidic residues" evidence="1">
    <location>
        <begin position="609"/>
        <end position="626"/>
    </location>
</feature>
<feature type="region of interest" description="Disordered" evidence="1">
    <location>
        <begin position="1116"/>
        <end position="1195"/>
    </location>
</feature>
<feature type="region of interest" description="Disordered" evidence="1">
    <location>
        <begin position="601"/>
        <end position="654"/>
    </location>
</feature>
<evidence type="ECO:0000256" key="1">
    <source>
        <dbReference type="SAM" id="MobiDB-lite"/>
    </source>
</evidence>
<name>A0A9C7BN95_9VIRU</name>
<feature type="compositionally biased region" description="Basic and acidic residues" evidence="1">
    <location>
        <begin position="1120"/>
        <end position="1145"/>
    </location>
</feature>
<feature type="region of interest" description="Disordered" evidence="1">
    <location>
        <begin position="1217"/>
        <end position="1259"/>
    </location>
</feature>
<dbReference type="EMBL" id="LC738881">
    <property type="protein sequence ID" value="BDT63148.1"/>
    <property type="molecule type" value="Genomic_DNA"/>
</dbReference>
<sequence>MDLFLSQAHTGSDLLASYKTQRAAAPRPSTRSVLGEEGVGEPCRINFAHTVSGVASSYFLVNPGAPSDRERMVLASSLPDSFVYNYRDAVVTAEAPAWCPFNDLQLHEFIFRRLEGAGLTDRSKIVNNPVKAAGEMCAFRYSGGSTPQNLVFPVGASEINWITVARGAARLGEVAASAADATKRVPDLLEAPKSLSGKEALRRLRTWRSVHWVTEASRSAGMLRYEPFSVGCVLYNHEVARMQLKARHERCMVFLGDSFCRESVLLSDVARGGRASDFWTAAEAVVRYKCKHAASMEGAREGAATGDVENWTDKMARVRSARGRHPEAALEATLEAAVRDMDGICEARREQVLDFVKVCMTREQREAVYRGLGGRTVYPSALNNLADSILCGPARAGVWVALQALLKQINFTVLHLLGYEAQRVLMLKIFVPALMGLFLARGGLGGVFLNGVFNLECMRQRAGGTTIRDILARDSASSFNPVSGLASETGAVDPGQNGSDGHGIGLGLGSCSEGGGPPPRNYSQYDSASLCGKMGDCESIPLAINVGVPLHRAAIKMNMVDHVVDYTVKTGMAKYRVAAENRAYRRLAARRKRSAESAAGLALLREHKEEEEDEDEDEKDSDEEGEQNGKPPAKRPRGSWAERGAAAQGMKPPVSDCPEPLCGGKAKEIIGQFALATIHNEDRVINVESIQKLLTARYTKKGKGGRYRDEAMAEVAIKYIMNLLDGVFRLREGSILNSIHCNARTGGGIYKAGPSPECNCPAAEGCANDCLGAARERDAASAESKKVERPVNMGDAREVAARFRELMMDPPSLADLDDAMAAEKVLQNEQLLVSLDVNPVFKAVLGARGGDLGRYVVLTNMVKFMNVAIACLVDGDIPSAVDSKTAVKKSLERGRPRGLRRHTKVPSASGATVAERARNALKSKPFNYLEAGYCPQPHLKEVLLPDCILKLKSIALQKGRGGRAASRRQKCEHGFCKMLKYLFFSLDPEKAAESFMDPASAATLLRLDRICRDRKRHGTLHWYVDLLDPVLLGTREWVAEGEYSPEGGPDHASPVDFYTLLKNAMVDEGVVKSPAEMSGRRATDRADTSLGSAADLFRESRDVACESFRPPLFVPAELATEGRRAGGESEGKGESEGEGESKGEGEGEGESAAEIPAPPTPPARRETKGEEAAQRSRPKQPEGEAAPFSKDDGKAFRHELRYLDRLLESYSRASVDAVGAGHAKGGDSEPRGPDQTSPGVGRETGHLPRISHGDPLPRTQNDFKLFLEQFVDSLV</sequence>
<evidence type="ECO:0000313" key="2">
    <source>
        <dbReference type="EMBL" id="BDT63148.1"/>
    </source>
</evidence>
<reference evidence="2" key="1">
    <citation type="submission" date="2022-10" db="EMBL/GenBank/DDBJ databases">
        <title>Genome sequences of endogenous nimaviruses in decapod crustaceans.</title>
        <authorList>
            <person name="Kawato S."/>
            <person name="Nozaki R."/>
            <person name="Kondo H."/>
            <person name="Hirono I."/>
        </authorList>
    </citation>
    <scope>NUCLEOTIDE SEQUENCE</scope>
    <source>
        <strain evidence="2">Fukuoka2019</strain>
    </source>
</reference>
<proteinExistence type="predicted"/>
<accession>A0A9C7BN95</accession>
<protein>
    <submittedName>
        <fullName evidence="2">Wsv037-like protein</fullName>
    </submittedName>
</protein>
<feature type="compositionally biased region" description="Basic and acidic residues" evidence="1">
    <location>
        <begin position="1163"/>
        <end position="1182"/>
    </location>
</feature>
<organism evidence="2">
    <name type="scientific">Sicyonia whispovirus</name>
    <dbReference type="NCBI Taxonomy" id="2984283"/>
    <lineage>
        <taxon>Viruses</taxon>
        <taxon>Viruses incertae sedis</taxon>
        <taxon>Naldaviricetes</taxon>
        <taxon>Nimaviridae</taxon>
        <taxon>Whispovirus</taxon>
    </lineage>
</organism>